<protein>
    <submittedName>
        <fullName evidence="1">Uncharacterized protein</fullName>
    </submittedName>
</protein>
<reference evidence="1" key="1">
    <citation type="journal article" date="2022" name="bioRxiv">
        <title>Population genetic analysis of Ophidiomyces ophidiicola, the causative agent of snake fungal disease, indicates recent introductions to the USA.</title>
        <authorList>
            <person name="Ladner J.T."/>
            <person name="Palmer J.M."/>
            <person name="Ettinger C.L."/>
            <person name="Stajich J.E."/>
            <person name="Farrell T.M."/>
            <person name="Glorioso B.M."/>
            <person name="Lawson B."/>
            <person name="Price S.J."/>
            <person name="Stengle A.G."/>
            <person name="Grear D.A."/>
            <person name="Lorch J.M."/>
        </authorList>
    </citation>
    <scope>NUCLEOTIDE SEQUENCE</scope>
    <source>
        <strain evidence="1">NWHC 24266-5</strain>
    </source>
</reference>
<gene>
    <name evidence="1" type="ORF">LOY88_000806</name>
</gene>
<comment type="caution">
    <text evidence="1">The sequence shown here is derived from an EMBL/GenBank/DDBJ whole genome shotgun (WGS) entry which is preliminary data.</text>
</comment>
<accession>A0ACB8V5V4</accession>
<name>A0ACB8V5V4_9EURO</name>
<evidence type="ECO:0000313" key="1">
    <source>
        <dbReference type="EMBL" id="KAI2392150.1"/>
    </source>
</evidence>
<proteinExistence type="predicted"/>
<dbReference type="EMBL" id="JALBCA010000008">
    <property type="protein sequence ID" value="KAI2392150.1"/>
    <property type="molecule type" value="Genomic_DNA"/>
</dbReference>
<sequence length="665" mass="73872">MASSPNCHIACNRCRLRKVKCDGRRPWCKRCSGTGAELECSYETRRKSAKRQGKSPSPPITSSHISSVILAADAGAFGTYGPIETPSSEEQFNETIMSSLPTFTALGFGTPLGSCLEPMPSILSHTQIKDAENALVESSHPGELLNDDMFGTDTSMLKHTDLLFPSGVLLDTETAPLEHLPELYHRYFMTTHRTFALIDQDTFLSNTSETVNTHDILALSCAAKHHLEFAENDCQSTVKSLAALQATVLVGLYELKHAQFSRAWLTTSRAVWLAQALQHGKLDTRFAPRRRMSLLTPPPTPISTDTNEERNTLWAVLMLNCFLSVGTSSNIMDSITQSEMGIYLPQEDDLDMACLRLDDVLRRSRPWKLSDRQGLGVVTILCTRTIQHAKMINHSDPLDRSHYFWTQHYHLDEAIRYVKQSISADNDMPPDSDDIGSNMILRILLKATAICLHETLIAKTEVEVSSHSSAKRAMQIQSSEALTLQYSLDMVNLVQTSISKEEIRANVFFCWAIYVAIQSLVRHQHRNACTHPHLESTRRLSVSTSQSSGSSNASTDEVPFSCFRNSFCNGFHGIPNNSGCKHCGIPMDSSNASHSNFGAEDMFVDTLAEAMILDSISSLQSSLIDLSHKIPLAKFFCQEIEMELRETASDLKERVVGLAAFTNTK</sequence>
<organism evidence="1">
    <name type="scientific">Ophidiomyces ophidiicola</name>
    <dbReference type="NCBI Taxonomy" id="1387563"/>
    <lineage>
        <taxon>Eukaryota</taxon>
        <taxon>Fungi</taxon>
        <taxon>Dikarya</taxon>
        <taxon>Ascomycota</taxon>
        <taxon>Pezizomycotina</taxon>
        <taxon>Eurotiomycetes</taxon>
        <taxon>Eurotiomycetidae</taxon>
        <taxon>Onygenales</taxon>
        <taxon>Onygenaceae</taxon>
        <taxon>Ophidiomyces</taxon>
    </lineage>
</organism>